<protein>
    <recommendedName>
        <fullName evidence="4">Flagellar hook-length control protein FliK</fullName>
    </recommendedName>
</protein>
<feature type="region of interest" description="Disordered" evidence="1">
    <location>
        <begin position="1"/>
        <end position="21"/>
    </location>
</feature>
<evidence type="ECO:0008006" key="4">
    <source>
        <dbReference type="Google" id="ProtNLM"/>
    </source>
</evidence>
<dbReference type="Proteomes" id="UP000659496">
    <property type="component" value="Unassembled WGS sequence"/>
</dbReference>
<dbReference type="EMBL" id="JACSQY010000001">
    <property type="protein sequence ID" value="MBD7907148.1"/>
    <property type="molecule type" value="Genomic_DNA"/>
</dbReference>
<organism evidence="2 3">
    <name type="scientific">Sporosarcina gallistercoris</name>
    <dbReference type="NCBI Taxonomy" id="2762245"/>
    <lineage>
        <taxon>Bacteria</taxon>
        <taxon>Bacillati</taxon>
        <taxon>Bacillota</taxon>
        <taxon>Bacilli</taxon>
        <taxon>Bacillales</taxon>
        <taxon>Caryophanaceae</taxon>
        <taxon>Sporosarcina</taxon>
    </lineage>
</organism>
<evidence type="ECO:0000313" key="2">
    <source>
        <dbReference type="EMBL" id="MBD7907148.1"/>
    </source>
</evidence>
<name>A0ABR8PG54_9BACL</name>
<accession>A0ABR8PG54</accession>
<evidence type="ECO:0000313" key="3">
    <source>
        <dbReference type="Proteomes" id="UP000659496"/>
    </source>
</evidence>
<sequence length="674" mass="72307">MNNPSIPKNLNPANLGNVQPSQPAQLREGQLFHGTIKQLYPGEMAEVQIGNQKLNAKLEVPLKTGDSYYFQVKATEPELQLKLVSGPHAQGESQSAKIGSLLDTLQLTKTPEMRKLVDFFMKQQIPITRDSLVAGEALLRQTAPGQQQEALQSIRKLVSLKLPITQQLFQAMMGVETKAGLGSVLDALQQAVSADSKITPTQKTDLQTILQQVKQPLLETNGGKLLAQSLATALDKLSPPELRFQAVQLLKTAGILPAQTSLANLPAVLANLVSSSQNTLAQMPSVENRASQQAASYLGATAPSENTPAMDAKQLLTALQQALTGAAKLTPGGSAELQRLIQQAGLPVTVKTQLMNLLTVHSQKNETANTLFSKFSETLFSEAAKQMLPSQNTAQSSLSLNTSGSTPVVNTSPTPTQAGMPALLQALLEAQGGPDKLPILVKQALQSNAPVIQSFVAAAEAATSEELSGSTVKQAIQSVLARLGVHYEAGLASKEPHIAQIQDSLKPQLIALLQEGVAGAALREAAETVVSRLNGQPLQSTESGVQQQIIMQVPLQLQGKRIDATLEWNGRMKEDGKIDPDHARVLFYLDLEAIHKTVVDMQVQNKVVTVTIFNEDPTLKMAGELLKDRLSEGLDAEGYRLSAVRFKPFHEEASTPTKSILPTDGGKQGVDFRI</sequence>
<dbReference type="RefSeq" id="WP_191688300.1">
    <property type="nucleotide sequence ID" value="NZ_JACSQY010000001.1"/>
</dbReference>
<proteinExistence type="predicted"/>
<keyword evidence="3" id="KW-1185">Reference proteome</keyword>
<feature type="region of interest" description="Disordered" evidence="1">
    <location>
        <begin position="655"/>
        <end position="674"/>
    </location>
</feature>
<evidence type="ECO:0000256" key="1">
    <source>
        <dbReference type="SAM" id="MobiDB-lite"/>
    </source>
</evidence>
<reference evidence="2 3" key="1">
    <citation type="submission" date="2020-08" db="EMBL/GenBank/DDBJ databases">
        <title>A Genomic Blueprint of the Chicken Gut Microbiome.</title>
        <authorList>
            <person name="Gilroy R."/>
            <person name="Ravi A."/>
            <person name="Getino M."/>
            <person name="Pursley I."/>
            <person name="Horton D.L."/>
            <person name="Alikhan N.-F."/>
            <person name="Baker D."/>
            <person name="Gharbi K."/>
            <person name="Hall N."/>
            <person name="Watson M."/>
            <person name="Adriaenssens E.M."/>
            <person name="Foster-Nyarko E."/>
            <person name="Jarju S."/>
            <person name="Secka A."/>
            <person name="Antonio M."/>
            <person name="Oren A."/>
            <person name="Chaudhuri R."/>
            <person name="La Ragione R.M."/>
            <person name="Hildebrand F."/>
            <person name="Pallen M.J."/>
        </authorList>
    </citation>
    <scope>NUCLEOTIDE SEQUENCE [LARGE SCALE GENOMIC DNA]</scope>
    <source>
        <strain evidence="2 3">Sa3CUA8</strain>
    </source>
</reference>
<comment type="caution">
    <text evidence="2">The sequence shown here is derived from an EMBL/GenBank/DDBJ whole genome shotgun (WGS) entry which is preliminary data.</text>
</comment>
<gene>
    <name evidence="2" type="ORF">H9659_02210</name>
</gene>